<reference evidence="2" key="2">
    <citation type="submission" date="2020-09" db="EMBL/GenBank/DDBJ databases">
        <authorList>
            <person name="Sun Q."/>
            <person name="Zhou Y."/>
        </authorList>
    </citation>
    <scope>NUCLEOTIDE SEQUENCE</scope>
    <source>
        <strain evidence="2">CGMCC 1.16548</strain>
    </source>
</reference>
<dbReference type="Gene3D" id="1.10.3300.10">
    <property type="entry name" value="Jann2411-like domain"/>
    <property type="match status" value="1"/>
</dbReference>
<dbReference type="InterPro" id="IPR010852">
    <property type="entry name" value="ABATE"/>
</dbReference>
<feature type="domain" description="Zinc finger CGNR" evidence="1">
    <location>
        <begin position="138"/>
        <end position="181"/>
    </location>
</feature>
<dbReference type="Pfam" id="PF07336">
    <property type="entry name" value="ABATE"/>
    <property type="match status" value="1"/>
</dbReference>
<gene>
    <name evidence="2" type="ORF">GCM10011600_22610</name>
</gene>
<dbReference type="RefSeq" id="WP_229842060.1">
    <property type="nucleotide sequence ID" value="NZ_BNAI01000004.1"/>
</dbReference>
<dbReference type="SUPFAM" id="SSF160904">
    <property type="entry name" value="Jann2411-like"/>
    <property type="match status" value="1"/>
</dbReference>
<dbReference type="InterPro" id="IPR021005">
    <property type="entry name" value="Znf_CGNR"/>
</dbReference>
<proteinExistence type="predicted"/>
<dbReference type="PANTHER" id="PTHR35525">
    <property type="entry name" value="BLL6575 PROTEIN"/>
    <property type="match status" value="1"/>
</dbReference>
<evidence type="ECO:0000313" key="3">
    <source>
        <dbReference type="Proteomes" id="UP000617531"/>
    </source>
</evidence>
<dbReference type="EMBL" id="BNAI01000004">
    <property type="protein sequence ID" value="GHF21042.1"/>
    <property type="molecule type" value="Genomic_DNA"/>
</dbReference>
<reference evidence="2" key="1">
    <citation type="journal article" date="2014" name="Int. J. Syst. Evol. Microbiol.">
        <title>Complete genome sequence of Corynebacterium casei LMG S-19264T (=DSM 44701T), isolated from a smear-ripened cheese.</title>
        <authorList>
            <consortium name="US DOE Joint Genome Institute (JGI-PGF)"/>
            <person name="Walter F."/>
            <person name="Albersmeier A."/>
            <person name="Kalinowski J."/>
            <person name="Ruckert C."/>
        </authorList>
    </citation>
    <scope>NUCLEOTIDE SEQUENCE</scope>
    <source>
        <strain evidence="2">CGMCC 1.16548</strain>
    </source>
</reference>
<dbReference type="InterPro" id="IPR023286">
    <property type="entry name" value="ABATE_dom_sf"/>
</dbReference>
<protein>
    <recommendedName>
        <fullName evidence="1">Zinc finger CGNR domain-containing protein</fullName>
    </recommendedName>
</protein>
<dbReference type="PANTHER" id="PTHR35525:SF3">
    <property type="entry name" value="BLL6575 PROTEIN"/>
    <property type="match status" value="1"/>
</dbReference>
<dbReference type="AlphaFoldDB" id="A0A8J3GRZ0"/>
<dbReference type="Proteomes" id="UP000617531">
    <property type="component" value="Unassembled WGS sequence"/>
</dbReference>
<organism evidence="2 3">
    <name type="scientific">Pseudolysinimonas yzui</name>
    <dbReference type="NCBI Taxonomy" id="2708254"/>
    <lineage>
        <taxon>Bacteria</taxon>
        <taxon>Bacillati</taxon>
        <taxon>Actinomycetota</taxon>
        <taxon>Actinomycetes</taxon>
        <taxon>Micrococcales</taxon>
        <taxon>Microbacteriaceae</taxon>
        <taxon>Pseudolysinimonas</taxon>
    </lineage>
</organism>
<keyword evidence="3" id="KW-1185">Reference proteome</keyword>
<evidence type="ECO:0000259" key="1">
    <source>
        <dbReference type="Pfam" id="PF11706"/>
    </source>
</evidence>
<name>A0A8J3GRZ0_9MICO</name>
<sequence>MSTGQWLIAPEGISWFFDAGADCLDFAAAPEPVHARDLGEWLAQRYDRLDAGEASDRDLADALALRAAIDRLATAAADRQSLDPDDVDTINLFGATPDIPPALAGGRRQAGAGRLRIGQVLSTLARDAIAILSVEPERIRRCDADDCRRVFRDESRTANRRWCSMQRCGNRAKVRAHRARQAASATPEH</sequence>
<accession>A0A8J3GRZ0</accession>
<evidence type="ECO:0000313" key="2">
    <source>
        <dbReference type="EMBL" id="GHF21042.1"/>
    </source>
</evidence>
<comment type="caution">
    <text evidence="2">The sequence shown here is derived from an EMBL/GenBank/DDBJ whole genome shotgun (WGS) entry which is preliminary data.</text>
</comment>
<dbReference type="Pfam" id="PF11706">
    <property type="entry name" value="zf-CGNR"/>
    <property type="match status" value="1"/>
</dbReference>